<dbReference type="PANTHER" id="PTHR40082:SF1">
    <property type="entry name" value="BLR5956 PROTEIN"/>
    <property type="match status" value="1"/>
</dbReference>
<dbReference type="EMBL" id="CP026118">
    <property type="protein sequence ID" value="QAS51040.1"/>
    <property type="molecule type" value="Genomic_DNA"/>
</dbReference>
<dbReference type="NCBIfam" id="NF004584">
    <property type="entry name" value="PRK05928.2-1"/>
    <property type="match status" value="1"/>
</dbReference>
<dbReference type="Proteomes" id="UP000287756">
    <property type="component" value="Chromosome"/>
</dbReference>
<dbReference type="OrthoDB" id="9775656at2"/>
<dbReference type="GO" id="GO:0006780">
    <property type="term" value="P:uroporphyrinogen III biosynthetic process"/>
    <property type="evidence" value="ECO:0007669"/>
    <property type="project" value="InterPro"/>
</dbReference>
<dbReference type="GO" id="GO:0004852">
    <property type="term" value="F:uroporphyrinogen-III synthase activity"/>
    <property type="evidence" value="ECO:0007669"/>
    <property type="project" value="InterPro"/>
</dbReference>
<dbReference type="PANTHER" id="PTHR40082">
    <property type="entry name" value="BLR5956 PROTEIN"/>
    <property type="match status" value="1"/>
</dbReference>
<dbReference type="Pfam" id="PF02602">
    <property type="entry name" value="HEM4"/>
    <property type="match status" value="1"/>
</dbReference>
<dbReference type="Gene3D" id="3.40.50.10090">
    <property type="match status" value="2"/>
</dbReference>
<sequence>MTGLKGKKVGIAADRSADSISNLVVNMGGIPAVYPIQGTKRLNEDTCKQNVGDYLKETFDWVILTTGIGARTLADNAETHGFHDSLINKLSGEPLAIRGSKTLDWLKENGLSPSVIADDGTMNNLFERLIMVDKDVKGRVFLQAYNQDDAYLKQFLEKRGYSVYLSRPYVFEAPVPDVLQELKEEITSSKMDAVIFTSKTQVLNLFSNAAEHGGLVEAFNTDVLAVAVGKVTAKELESQGIDNVLQPKRQKMGAMVVTLDRYFNPQA</sequence>
<dbReference type="CDD" id="cd06578">
    <property type="entry name" value="HemD"/>
    <property type="match status" value="1"/>
</dbReference>
<dbReference type="SUPFAM" id="SSF69618">
    <property type="entry name" value="HemD-like"/>
    <property type="match status" value="1"/>
</dbReference>
<name>A0A410M8M5_9BACI</name>
<feature type="domain" description="Tetrapyrrole biosynthesis uroporphyrinogen III synthase" evidence="1">
    <location>
        <begin position="20"/>
        <end position="256"/>
    </location>
</feature>
<protein>
    <submittedName>
        <fullName evidence="2">Uroporphyrinogen-III synthase</fullName>
    </submittedName>
</protein>
<accession>A0A410M8M5</accession>
<proteinExistence type="predicted"/>
<dbReference type="KEGG" id="hli:HLI_01905"/>
<organism evidence="2 3">
    <name type="scientific">Halobacillus litoralis</name>
    <dbReference type="NCBI Taxonomy" id="45668"/>
    <lineage>
        <taxon>Bacteria</taxon>
        <taxon>Bacillati</taxon>
        <taxon>Bacillota</taxon>
        <taxon>Bacilli</taxon>
        <taxon>Bacillales</taxon>
        <taxon>Bacillaceae</taxon>
        <taxon>Halobacillus</taxon>
    </lineage>
</organism>
<evidence type="ECO:0000313" key="3">
    <source>
        <dbReference type="Proteomes" id="UP000287756"/>
    </source>
</evidence>
<reference evidence="2 3" key="1">
    <citation type="submission" date="2018-01" db="EMBL/GenBank/DDBJ databases">
        <title>The whole genome sequencing and assembly of Halobacillus litoralis ERB031 strain.</title>
        <authorList>
            <person name="Lee S.-J."/>
            <person name="Park M.-K."/>
            <person name="Kim J.-Y."/>
            <person name="Lee Y.-J."/>
            <person name="Yi H."/>
            <person name="Bahn Y.-S."/>
            <person name="Kim J.F."/>
            <person name="Lee D.-W."/>
        </authorList>
    </citation>
    <scope>NUCLEOTIDE SEQUENCE [LARGE SCALE GENOMIC DNA]</scope>
    <source>
        <strain evidence="2 3">ERB 031</strain>
    </source>
</reference>
<gene>
    <name evidence="2" type="ORF">HLI_01905</name>
</gene>
<dbReference type="RefSeq" id="WP_128522805.1">
    <property type="nucleotide sequence ID" value="NZ_CP026118.1"/>
</dbReference>
<evidence type="ECO:0000313" key="2">
    <source>
        <dbReference type="EMBL" id="QAS51040.1"/>
    </source>
</evidence>
<dbReference type="InterPro" id="IPR039793">
    <property type="entry name" value="UROS/Hem4"/>
</dbReference>
<dbReference type="InterPro" id="IPR036108">
    <property type="entry name" value="4pyrrol_syn_uPrphyn_synt_sf"/>
</dbReference>
<dbReference type="InterPro" id="IPR003754">
    <property type="entry name" value="4pyrrol_synth_uPrphyn_synth"/>
</dbReference>
<dbReference type="AlphaFoldDB" id="A0A410M8M5"/>
<evidence type="ECO:0000259" key="1">
    <source>
        <dbReference type="Pfam" id="PF02602"/>
    </source>
</evidence>